<dbReference type="STRING" id="75913.A0A0K0F4Q6"/>
<dbReference type="PANTHER" id="PTHR23033:SF14">
    <property type="entry name" value="GLYCOPROTEIN-N-ACETYLGALACTOSAMINE 3-BETA-GALACTOSYLTRANSFERASE 1-RELATED"/>
    <property type="match status" value="1"/>
</dbReference>
<feature type="chain" id="PRO_5005329173" evidence="7">
    <location>
        <begin position="21"/>
        <end position="261"/>
    </location>
</feature>
<keyword evidence="6" id="KW-0472">Membrane</keyword>
<feature type="signal peptide" evidence="7">
    <location>
        <begin position="1"/>
        <end position="20"/>
    </location>
</feature>
<evidence type="ECO:0000256" key="4">
    <source>
        <dbReference type="ARBA" id="ARBA00022968"/>
    </source>
</evidence>
<dbReference type="Proteomes" id="UP000035680">
    <property type="component" value="Unassembled WGS sequence"/>
</dbReference>
<reference evidence="8" key="1">
    <citation type="submission" date="2014-07" db="EMBL/GenBank/DDBJ databases">
        <authorList>
            <person name="Martin A.A"/>
            <person name="De Silva N."/>
        </authorList>
    </citation>
    <scope>NUCLEOTIDE SEQUENCE</scope>
</reference>
<keyword evidence="3" id="KW-0812">Transmembrane</keyword>
<dbReference type="AlphaFoldDB" id="A0A0K0F4Q6"/>
<evidence type="ECO:0000256" key="1">
    <source>
        <dbReference type="ARBA" id="ARBA00004606"/>
    </source>
</evidence>
<dbReference type="PANTHER" id="PTHR23033">
    <property type="entry name" value="BETA1,3-GALACTOSYLTRANSFERASE"/>
    <property type="match status" value="1"/>
</dbReference>
<keyword evidence="5" id="KW-1133">Transmembrane helix</keyword>
<evidence type="ECO:0000256" key="7">
    <source>
        <dbReference type="SAM" id="SignalP"/>
    </source>
</evidence>
<dbReference type="GO" id="GO:0016020">
    <property type="term" value="C:membrane"/>
    <property type="evidence" value="ECO:0007669"/>
    <property type="project" value="UniProtKB-SubCell"/>
</dbReference>
<dbReference type="InterPro" id="IPR026050">
    <property type="entry name" value="C1GALT1/C1GALT1_chp1"/>
</dbReference>
<dbReference type="WBParaSite" id="SVE_0379500.1">
    <property type="protein sequence ID" value="SVE_0379500.1"/>
    <property type="gene ID" value="SVE_0379500"/>
</dbReference>
<evidence type="ECO:0000256" key="5">
    <source>
        <dbReference type="ARBA" id="ARBA00022989"/>
    </source>
</evidence>
<keyword evidence="4" id="KW-0735">Signal-anchor</keyword>
<keyword evidence="7" id="KW-0732">Signal</keyword>
<sequence length="261" mass="30395">MLKLSNLIIIFIYLFYLVNSIETDLIDENDETLKSEEHDKFNKSYNNSVFEGISQKLQEDIRIFCIILTSPKFKSSKCIPQKNTWLKRCNGYIFASSKNDTTLPSIESFPKDNYKYSYADDNAYLVMENLRAFLLNEYPDSDSYFGFTIYNPPGNVANGYIQGGSEYVFSRKTLNTLVEKGLSNKKYCTQRNDVFDDKEIGRCLFRMGILPTFLVDDRGRIVFSPERISSVIAKEKKTMDYLVNTHLFNLKEVWIFLPIFQ</sequence>
<comment type="subcellular location">
    <subcellularLocation>
        <location evidence="1">Membrane</location>
        <topology evidence="1">Single-pass type II membrane protein</topology>
    </subcellularLocation>
</comment>
<reference evidence="9" key="2">
    <citation type="submission" date="2015-08" db="UniProtKB">
        <authorList>
            <consortium name="WormBaseParasite"/>
        </authorList>
    </citation>
    <scope>IDENTIFICATION</scope>
</reference>
<keyword evidence="8" id="KW-1185">Reference proteome</keyword>
<protein>
    <submittedName>
        <fullName evidence="9">Uncharacterized protein</fullName>
    </submittedName>
</protein>
<evidence type="ECO:0000256" key="2">
    <source>
        <dbReference type="ARBA" id="ARBA00006462"/>
    </source>
</evidence>
<name>A0A0K0F4Q6_STRVS</name>
<proteinExistence type="inferred from homology"/>
<evidence type="ECO:0000313" key="9">
    <source>
        <dbReference type="WBParaSite" id="SVE_0379500.1"/>
    </source>
</evidence>
<organism evidence="8 9">
    <name type="scientific">Strongyloides venezuelensis</name>
    <name type="common">Threadworm</name>
    <dbReference type="NCBI Taxonomy" id="75913"/>
    <lineage>
        <taxon>Eukaryota</taxon>
        <taxon>Metazoa</taxon>
        <taxon>Ecdysozoa</taxon>
        <taxon>Nematoda</taxon>
        <taxon>Chromadorea</taxon>
        <taxon>Rhabditida</taxon>
        <taxon>Tylenchina</taxon>
        <taxon>Panagrolaimomorpha</taxon>
        <taxon>Strongyloidoidea</taxon>
        <taxon>Strongyloididae</taxon>
        <taxon>Strongyloides</taxon>
    </lineage>
</organism>
<evidence type="ECO:0000313" key="8">
    <source>
        <dbReference type="Proteomes" id="UP000035680"/>
    </source>
</evidence>
<evidence type="ECO:0000256" key="3">
    <source>
        <dbReference type="ARBA" id="ARBA00022692"/>
    </source>
</evidence>
<dbReference type="Gene3D" id="3.90.550.50">
    <property type="match status" value="1"/>
</dbReference>
<dbReference type="GO" id="GO:0016263">
    <property type="term" value="F:glycoprotein-N-acetylgalactosamine 3-beta-galactosyltransferase activity"/>
    <property type="evidence" value="ECO:0007669"/>
    <property type="project" value="TreeGrafter"/>
</dbReference>
<evidence type="ECO:0000256" key="6">
    <source>
        <dbReference type="ARBA" id="ARBA00023136"/>
    </source>
</evidence>
<accession>A0A0K0F4Q6</accession>
<comment type="similarity">
    <text evidence="2">Belongs to the glycosyltransferase 31 family. Beta3-Gal-T subfamily.</text>
</comment>